<proteinExistence type="predicted"/>
<keyword evidence="5" id="KW-1185">Reference proteome</keyword>
<feature type="coiled-coil region" evidence="2">
    <location>
        <begin position="414"/>
        <end position="441"/>
    </location>
</feature>
<dbReference type="EMBL" id="OZ034826">
    <property type="protein sequence ID" value="CAL1682052.1"/>
    <property type="molecule type" value="Genomic_DNA"/>
</dbReference>
<accession>A0AAV2NNQ1</accession>
<dbReference type="InterPro" id="IPR050863">
    <property type="entry name" value="CenT-Element_Derived"/>
</dbReference>
<evidence type="ECO:0000256" key="1">
    <source>
        <dbReference type="ARBA" id="ARBA00023125"/>
    </source>
</evidence>
<dbReference type="InterPro" id="IPR004875">
    <property type="entry name" value="DDE_SF_endonuclease_dom"/>
</dbReference>
<dbReference type="GO" id="GO:0005634">
    <property type="term" value="C:nucleus"/>
    <property type="evidence" value="ECO:0007669"/>
    <property type="project" value="TreeGrafter"/>
</dbReference>
<reference evidence="4" key="1">
    <citation type="submission" date="2024-04" db="EMBL/GenBank/DDBJ databases">
        <authorList>
            <consortium name="Molecular Ecology Group"/>
        </authorList>
    </citation>
    <scope>NUCLEOTIDE SEQUENCE</scope>
</reference>
<dbReference type="Pfam" id="PF03184">
    <property type="entry name" value="DDE_1"/>
    <property type="match status" value="1"/>
</dbReference>
<organism evidence="4 5">
    <name type="scientific">Lasius platythorax</name>
    <dbReference type="NCBI Taxonomy" id="488582"/>
    <lineage>
        <taxon>Eukaryota</taxon>
        <taxon>Metazoa</taxon>
        <taxon>Ecdysozoa</taxon>
        <taxon>Arthropoda</taxon>
        <taxon>Hexapoda</taxon>
        <taxon>Insecta</taxon>
        <taxon>Pterygota</taxon>
        <taxon>Neoptera</taxon>
        <taxon>Endopterygota</taxon>
        <taxon>Hymenoptera</taxon>
        <taxon>Apocrita</taxon>
        <taxon>Aculeata</taxon>
        <taxon>Formicoidea</taxon>
        <taxon>Formicidae</taxon>
        <taxon>Formicinae</taxon>
        <taxon>Lasius</taxon>
        <taxon>Lasius</taxon>
    </lineage>
</organism>
<dbReference type="Proteomes" id="UP001497644">
    <property type="component" value="Chromosome 3"/>
</dbReference>
<gene>
    <name evidence="4" type="ORF">LPLAT_LOCUS7943</name>
</gene>
<feature type="domain" description="HTH CENPB-type" evidence="3">
    <location>
        <begin position="67"/>
        <end position="139"/>
    </location>
</feature>
<keyword evidence="2" id="KW-0175">Coiled coil</keyword>
<keyword evidence="1" id="KW-0238">DNA-binding</keyword>
<dbReference type="InterPro" id="IPR006600">
    <property type="entry name" value="HTH_CenpB_DNA-bd_dom"/>
</dbReference>
<dbReference type="PANTHER" id="PTHR19303:SF73">
    <property type="entry name" value="PROTEIN PDC2"/>
    <property type="match status" value="1"/>
</dbReference>
<protein>
    <recommendedName>
        <fullName evidence="3">HTH CENPB-type domain-containing protein</fullName>
    </recommendedName>
</protein>
<evidence type="ECO:0000259" key="3">
    <source>
        <dbReference type="PROSITE" id="PS51253"/>
    </source>
</evidence>
<dbReference type="PANTHER" id="PTHR19303">
    <property type="entry name" value="TRANSPOSON"/>
    <property type="match status" value="1"/>
</dbReference>
<evidence type="ECO:0000313" key="4">
    <source>
        <dbReference type="EMBL" id="CAL1682052.1"/>
    </source>
</evidence>
<sequence>MSAKKNDISVRPKVHLSHQQKGEIVQKLGEGISDKQIMTIYKISRETLRIIKHSVDTINHTIRQETNLHRKTLNKYESLEERLYKWFRERKESGDYISFSQLKAEGLKLMDEFDGPSTSNARYHWLRKCWIRFGNLLKSRNASKCTENLTRRSDQIEQSNKKFTQEFIHQLNEKNIKRDNIYIMFMTKYTWRTLLPNTQEDAEEIDVQKLQNDGLIIILCTNATGSYKLSPFYFYEYETQEALKYLEDKVAIPQTLKTDILKHQQIFADWYNNHFMKSVIEHQQETNVSGKVLLLVKHCKEFILSKDIMQNDDFEMLFFPPHIYKHFLPYQNIIEIIRKKFKKVSEDFCRSYDMNIYIKLICESWANCITPAYIKSSFEEFLPDSRIEENATSTALVKQTSKLVKNVTEEDTALMEADSRKEAKRKNLSEILEKIQKKKKLRKS</sequence>
<evidence type="ECO:0000313" key="5">
    <source>
        <dbReference type="Proteomes" id="UP001497644"/>
    </source>
</evidence>
<name>A0AAV2NNQ1_9HYME</name>
<dbReference type="GO" id="GO:0003677">
    <property type="term" value="F:DNA binding"/>
    <property type="evidence" value="ECO:0007669"/>
    <property type="project" value="UniProtKB-KW"/>
</dbReference>
<evidence type="ECO:0000256" key="2">
    <source>
        <dbReference type="SAM" id="Coils"/>
    </source>
</evidence>
<dbReference type="PROSITE" id="PS51253">
    <property type="entry name" value="HTH_CENPB"/>
    <property type="match status" value="1"/>
</dbReference>
<dbReference type="AlphaFoldDB" id="A0AAV2NNQ1"/>